<dbReference type="PANTHER" id="PTHR43705:SF1">
    <property type="entry name" value="HYDROXYACYLGLUTATHIONE HYDROLASE GLOB"/>
    <property type="match status" value="1"/>
</dbReference>
<dbReference type="NCBIfam" id="TIGR03413">
    <property type="entry name" value="GSH_gloB"/>
    <property type="match status" value="1"/>
</dbReference>
<comment type="similarity">
    <text evidence="3 7">Belongs to the metallo-beta-lactamase superfamily. Glyoxalase II family.</text>
</comment>
<keyword evidence="4 7" id="KW-0479">Metal-binding</keyword>
<feature type="binding site" evidence="7">
    <location>
        <position position="174"/>
    </location>
    <ligand>
        <name>Zn(2+)</name>
        <dbReference type="ChEBI" id="CHEBI:29105"/>
        <label>2</label>
    </ligand>
</feature>
<dbReference type="Gene3D" id="3.60.15.10">
    <property type="entry name" value="Ribonuclease Z/Hydroxyacylglutathione hydrolase-like"/>
    <property type="match status" value="1"/>
</dbReference>
<name>A0A840ZGM1_9HYPH</name>
<feature type="binding site" evidence="7">
    <location>
        <position position="61"/>
    </location>
    <ligand>
        <name>Zn(2+)</name>
        <dbReference type="ChEBI" id="CHEBI:29105"/>
        <label>1</label>
    </ligand>
</feature>
<comment type="cofactor">
    <cofactor evidence="7">
        <name>Zn(2+)</name>
        <dbReference type="ChEBI" id="CHEBI:29105"/>
    </cofactor>
    <text evidence="7">Binds 2 Zn(2+) ions per subunit.</text>
</comment>
<dbReference type="Pfam" id="PF16123">
    <property type="entry name" value="HAGH_C"/>
    <property type="match status" value="1"/>
</dbReference>
<evidence type="ECO:0000256" key="7">
    <source>
        <dbReference type="HAMAP-Rule" id="MF_01374"/>
    </source>
</evidence>
<dbReference type="InterPro" id="IPR017782">
    <property type="entry name" value="Hydroxyacylglutathione_Hdrlase"/>
</dbReference>
<keyword evidence="6 7" id="KW-0862">Zinc</keyword>
<comment type="function">
    <text evidence="7">Thiolesterase that catalyzes the hydrolysis of S-D-lactoyl-glutathione to form glutathione and D-lactic acid.</text>
</comment>
<evidence type="ECO:0000313" key="9">
    <source>
        <dbReference type="EMBL" id="MBB5756354.1"/>
    </source>
</evidence>
<feature type="binding site" evidence="7">
    <location>
        <position position="59"/>
    </location>
    <ligand>
        <name>Zn(2+)</name>
        <dbReference type="ChEBI" id="CHEBI:29105"/>
        <label>1</label>
    </ligand>
</feature>
<dbReference type="PIRSF" id="PIRSF005457">
    <property type="entry name" value="Glx"/>
    <property type="match status" value="1"/>
</dbReference>
<dbReference type="HAMAP" id="MF_01374">
    <property type="entry name" value="Glyoxalase_2"/>
    <property type="match status" value="1"/>
</dbReference>
<feature type="binding site" evidence="7">
    <location>
        <position position="117"/>
    </location>
    <ligand>
        <name>Zn(2+)</name>
        <dbReference type="ChEBI" id="CHEBI:29105"/>
        <label>1</label>
    </ligand>
</feature>
<reference evidence="9 10" key="1">
    <citation type="submission" date="2020-08" db="EMBL/GenBank/DDBJ databases">
        <title>Genomic Encyclopedia of Type Strains, Phase IV (KMG-IV): sequencing the most valuable type-strain genomes for metagenomic binning, comparative biology and taxonomic classification.</title>
        <authorList>
            <person name="Goeker M."/>
        </authorList>
    </citation>
    <scope>NUCLEOTIDE SEQUENCE [LARGE SCALE GENOMIC DNA]</scope>
    <source>
        <strain evidence="9 10">DSM 2163</strain>
    </source>
</reference>
<dbReference type="SUPFAM" id="SSF56281">
    <property type="entry name" value="Metallo-hydrolase/oxidoreductase"/>
    <property type="match status" value="1"/>
</dbReference>
<protein>
    <recommendedName>
        <fullName evidence="7">Hydroxyacylglutathione hydrolase</fullName>
        <ecNumber evidence="7">3.1.2.6</ecNumber>
    </recommendedName>
    <alternativeName>
        <fullName evidence="7">Glyoxalase II</fullName>
        <shortName evidence="7">Glx II</shortName>
    </alternativeName>
</protein>
<dbReference type="CDD" id="cd07723">
    <property type="entry name" value="hydroxyacylglutathione_hydrolase_MBL-fold"/>
    <property type="match status" value="1"/>
</dbReference>
<feature type="domain" description="Metallo-beta-lactamase" evidence="8">
    <location>
        <begin position="16"/>
        <end position="174"/>
    </location>
</feature>
<evidence type="ECO:0000256" key="5">
    <source>
        <dbReference type="ARBA" id="ARBA00022801"/>
    </source>
</evidence>
<evidence type="ECO:0000313" key="10">
    <source>
        <dbReference type="Proteomes" id="UP000583454"/>
    </source>
</evidence>
<dbReference type="InterPro" id="IPR050110">
    <property type="entry name" value="Glyoxalase_II_hydrolase"/>
</dbReference>
<evidence type="ECO:0000259" key="8">
    <source>
        <dbReference type="SMART" id="SM00849"/>
    </source>
</evidence>
<dbReference type="GO" id="GO:0019243">
    <property type="term" value="P:methylglyoxal catabolic process to D-lactate via S-lactoyl-glutathione"/>
    <property type="evidence" value="ECO:0007669"/>
    <property type="project" value="UniProtKB-UniRule"/>
</dbReference>
<comment type="caution">
    <text evidence="9">The sequence shown here is derived from an EMBL/GenBank/DDBJ whole genome shotgun (WGS) entry which is preliminary data.</text>
</comment>
<evidence type="ECO:0000256" key="2">
    <source>
        <dbReference type="ARBA" id="ARBA00004963"/>
    </source>
</evidence>
<comment type="catalytic activity">
    <reaction evidence="1 7">
        <text>an S-(2-hydroxyacyl)glutathione + H2O = a 2-hydroxy carboxylate + glutathione + H(+)</text>
        <dbReference type="Rhea" id="RHEA:21864"/>
        <dbReference type="ChEBI" id="CHEBI:15377"/>
        <dbReference type="ChEBI" id="CHEBI:15378"/>
        <dbReference type="ChEBI" id="CHEBI:57925"/>
        <dbReference type="ChEBI" id="CHEBI:58896"/>
        <dbReference type="ChEBI" id="CHEBI:71261"/>
        <dbReference type="EC" id="3.1.2.6"/>
    </reaction>
</comment>
<feature type="binding site" evidence="7">
    <location>
        <position position="64"/>
    </location>
    <ligand>
        <name>Zn(2+)</name>
        <dbReference type="ChEBI" id="CHEBI:29105"/>
        <label>2</label>
    </ligand>
</feature>
<accession>A0A840ZGM1</accession>
<dbReference type="InterPro" id="IPR032282">
    <property type="entry name" value="HAGH_C"/>
</dbReference>
<dbReference type="UniPathway" id="UPA00619">
    <property type="reaction ID" value="UER00676"/>
</dbReference>
<evidence type="ECO:0000256" key="1">
    <source>
        <dbReference type="ARBA" id="ARBA00001623"/>
    </source>
</evidence>
<dbReference type="Proteomes" id="UP000583454">
    <property type="component" value="Unassembled WGS sequence"/>
</dbReference>
<dbReference type="EC" id="3.1.2.6" evidence="7"/>
<dbReference type="InterPro" id="IPR036866">
    <property type="entry name" value="RibonucZ/Hydroxyglut_hydro"/>
</dbReference>
<proteinExistence type="inferred from homology"/>
<evidence type="ECO:0000256" key="6">
    <source>
        <dbReference type="ARBA" id="ARBA00022833"/>
    </source>
</evidence>
<comment type="pathway">
    <text evidence="2 7">Secondary metabolite metabolism; methylglyoxal degradation; (R)-lactate from methylglyoxal: step 2/2.</text>
</comment>
<comment type="subunit">
    <text evidence="7">Monomer.</text>
</comment>
<dbReference type="Pfam" id="PF00753">
    <property type="entry name" value="Lactamase_B"/>
    <property type="match status" value="1"/>
</dbReference>
<keyword evidence="5 7" id="KW-0378">Hydrolase</keyword>
<dbReference type="AlphaFoldDB" id="A0A840ZGM1"/>
<evidence type="ECO:0000256" key="4">
    <source>
        <dbReference type="ARBA" id="ARBA00022723"/>
    </source>
</evidence>
<gene>
    <name evidence="7" type="primary">gloB</name>
    <name evidence="9" type="ORF">HNR00_001052</name>
</gene>
<feature type="binding site" evidence="7">
    <location>
        <position position="136"/>
    </location>
    <ligand>
        <name>Zn(2+)</name>
        <dbReference type="ChEBI" id="CHEBI:29105"/>
        <label>2</label>
    </ligand>
</feature>
<dbReference type="InterPro" id="IPR001279">
    <property type="entry name" value="Metallo-B-lactamas"/>
</dbReference>
<keyword evidence="10" id="KW-1185">Reference proteome</keyword>
<sequence>MPNAAPEIRAFLCRSDNIGVLIRDPETGACAAIDVPEAAPVLAALDAEGWRLTDILVTHRHADHVEGITEVVERTGARVTAPAKAGAAVPNVARTVSEGDRVTVGGLEAEVWETPGHCADHVTYHFADARVVFSGDTLFTLGCGRVMEADPVTLWRSLERFLPLPDDTAVYSGHDYVLSNARFALAADPDNAALKARAAEAERLAGESRFLIPSTIGDEKATNPFLRAAEPALARSVDLPEGTDPAAVFTALRAWKNRF</sequence>
<dbReference type="RefSeq" id="WP_183565963.1">
    <property type="nucleotide sequence ID" value="NZ_JACHOP010000003.1"/>
</dbReference>
<feature type="binding site" evidence="7">
    <location>
        <position position="63"/>
    </location>
    <ligand>
        <name>Zn(2+)</name>
        <dbReference type="ChEBI" id="CHEBI:29105"/>
        <label>2</label>
    </ligand>
</feature>
<dbReference type="PANTHER" id="PTHR43705">
    <property type="entry name" value="HYDROXYACYLGLUTATHIONE HYDROLASE"/>
    <property type="match status" value="1"/>
</dbReference>
<dbReference type="EMBL" id="JACHOP010000003">
    <property type="protein sequence ID" value="MBB5756354.1"/>
    <property type="molecule type" value="Genomic_DNA"/>
</dbReference>
<dbReference type="InterPro" id="IPR035680">
    <property type="entry name" value="Clx_II_MBL"/>
</dbReference>
<feature type="binding site" evidence="7">
    <location>
        <position position="136"/>
    </location>
    <ligand>
        <name>Zn(2+)</name>
        <dbReference type="ChEBI" id="CHEBI:29105"/>
        <label>1</label>
    </ligand>
</feature>
<organism evidence="9 10">
    <name type="scientific">Methylorubrum rhodinum</name>
    <dbReference type="NCBI Taxonomy" id="29428"/>
    <lineage>
        <taxon>Bacteria</taxon>
        <taxon>Pseudomonadati</taxon>
        <taxon>Pseudomonadota</taxon>
        <taxon>Alphaproteobacteria</taxon>
        <taxon>Hyphomicrobiales</taxon>
        <taxon>Methylobacteriaceae</taxon>
        <taxon>Methylorubrum</taxon>
    </lineage>
</organism>
<dbReference type="GO" id="GO:0004416">
    <property type="term" value="F:hydroxyacylglutathione hydrolase activity"/>
    <property type="evidence" value="ECO:0007669"/>
    <property type="project" value="UniProtKB-UniRule"/>
</dbReference>
<evidence type="ECO:0000256" key="3">
    <source>
        <dbReference type="ARBA" id="ARBA00006759"/>
    </source>
</evidence>
<dbReference type="GO" id="GO:0046872">
    <property type="term" value="F:metal ion binding"/>
    <property type="evidence" value="ECO:0007669"/>
    <property type="project" value="UniProtKB-KW"/>
</dbReference>
<dbReference type="SMART" id="SM00849">
    <property type="entry name" value="Lactamase_B"/>
    <property type="match status" value="1"/>
</dbReference>